<evidence type="ECO:0000256" key="5">
    <source>
        <dbReference type="ARBA" id="ARBA00022519"/>
    </source>
</evidence>
<evidence type="ECO:0000256" key="7">
    <source>
        <dbReference type="ARBA" id="ARBA00022989"/>
    </source>
</evidence>
<dbReference type="EMBL" id="JAOTJC010000007">
    <property type="protein sequence ID" value="MCU7554769.1"/>
    <property type="molecule type" value="Genomic_DNA"/>
</dbReference>
<evidence type="ECO:0000259" key="11">
    <source>
        <dbReference type="Pfam" id="PF07219"/>
    </source>
</evidence>
<comment type="function">
    <text evidence="1">Involved in a late step of protoheme IX synthesis.</text>
</comment>
<keyword evidence="4" id="KW-1003">Cell membrane</keyword>
<organism evidence="12 13">
    <name type="scientific">Alteromonas salexigens</name>
    <dbReference type="NCBI Taxonomy" id="2982530"/>
    <lineage>
        <taxon>Bacteria</taxon>
        <taxon>Pseudomonadati</taxon>
        <taxon>Pseudomonadota</taxon>
        <taxon>Gammaproteobacteria</taxon>
        <taxon>Alteromonadales</taxon>
        <taxon>Alteromonadaceae</taxon>
        <taxon>Alteromonas/Salinimonas group</taxon>
        <taxon>Alteromonas</taxon>
    </lineage>
</organism>
<evidence type="ECO:0000256" key="6">
    <source>
        <dbReference type="ARBA" id="ARBA00022692"/>
    </source>
</evidence>
<keyword evidence="6 10" id="KW-0812">Transmembrane</keyword>
<name>A0ABT2VNU8_9ALTE</name>
<evidence type="ECO:0000256" key="1">
    <source>
        <dbReference type="ARBA" id="ARBA00002962"/>
    </source>
</evidence>
<evidence type="ECO:0000256" key="8">
    <source>
        <dbReference type="ARBA" id="ARBA00023136"/>
    </source>
</evidence>
<dbReference type="InterPro" id="IPR005254">
    <property type="entry name" value="Heme_biosyn_assoc_TPR_pro"/>
</dbReference>
<evidence type="ECO:0000313" key="12">
    <source>
        <dbReference type="EMBL" id="MCU7554769.1"/>
    </source>
</evidence>
<dbReference type="NCBIfam" id="TIGR00540">
    <property type="entry name" value="TPR_hemY_coli"/>
    <property type="match status" value="1"/>
</dbReference>
<evidence type="ECO:0000256" key="9">
    <source>
        <dbReference type="ARBA" id="ARBA00023244"/>
    </source>
</evidence>
<feature type="transmembrane region" description="Helical" evidence="10">
    <location>
        <begin position="44"/>
        <end position="72"/>
    </location>
</feature>
<gene>
    <name evidence="12" type="ORF">OCL06_09170</name>
</gene>
<evidence type="ECO:0000313" key="13">
    <source>
        <dbReference type="Proteomes" id="UP001209257"/>
    </source>
</evidence>
<reference evidence="13" key="1">
    <citation type="submission" date="2023-07" db="EMBL/GenBank/DDBJ databases">
        <title>Study on multiphase classification of strain Alteromonas salexigens isolated from the Yellow Sea.</title>
        <authorList>
            <person name="Sun L."/>
        </authorList>
    </citation>
    <scope>NUCLEOTIDE SEQUENCE [LARGE SCALE GENOMIC DNA]</scope>
    <source>
        <strain evidence="13">ASW11-19</strain>
    </source>
</reference>
<comment type="caution">
    <text evidence="12">The sequence shown here is derived from an EMBL/GenBank/DDBJ whole genome shotgun (WGS) entry which is preliminary data.</text>
</comment>
<sequence length="391" mass="43909">MRRLLIALLFIVVVVAAMIAAPMIIGEKGYVLITMGNTAIEMTVISLVISVVVGLVALWIVLKLVFWIASLFKGSHRWFGKLGERRRKRAFYRGLQALVEGQLEDAKKAFQHTTDGDFDGVNYLAAAQVARALDEKERVRALLSEAQDYPNAKVAATLVQARLDMEEGNHEHAYERLDKLDEKNADHTQVVKLKAECLARLGRWQTLEDNLPGWKKHLDKPSFTRWSQQIAKGKFAEIASKQGANALKQHWQTLPRKLRHDTAYQAAYVQQLLEQGMHSDAQDCLLEWQKRGPEPEFLPLMKQLNLANAAPTLAALEKWIKKDSDNPALYSTLGHVAFHAGDDALAEKALMKAITLSEDKQDLLVLSQLSEQHHDSAKALTFYKQGMALAE</sequence>
<protein>
    <submittedName>
        <fullName evidence="12">Heme biosynthesis protein</fullName>
    </submittedName>
</protein>
<accession>A0ABT2VNU8</accession>
<keyword evidence="8 10" id="KW-0472">Membrane</keyword>
<feature type="domain" description="HemY N-terminal" evidence="11">
    <location>
        <begin position="29"/>
        <end position="132"/>
    </location>
</feature>
<evidence type="ECO:0000256" key="4">
    <source>
        <dbReference type="ARBA" id="ARBA00022475"/>
    </source>
</evidence>
<proteinExistence type="predicted"/>
<dbReference type="Gene3D" id="1.25.40.10">
    <property type="entry name" value="Tetratricopeptide repeat domain"/>
    <property type="match status" value="1"/>
</dbReference>
<dbReference type="SUPFAM" id="SSF48452">
    <property type="entry name" value="TPR-like"/>
    <property type="match status" value="1"/>
</dbReference>
<dbReference type="InterPro" id="IPR011990">
    <property type="entry name" value="TPR-like_helical_dom_sf"/>
</dbReference>
<keyword evidence="5" id="KW-0997">Cell inner membrane</keyword>
<dbReference type="Proteomes" id="UP001209257">
    <property type="component" value="Unassembled WGS sequence"/>
</dbReference>
<evidence type="ECO:0000256" key="2">
    <source>
        <dbReference type="ARBA" id="ARBA00004429"/>
    </source>
</evidence>
<keyword evidence="13" id="KW-1185">Reference proteome</keyword>
<comment type="pathway">
    <text evidence="3">Porphyrin-containing compound metabolism; protoheme biosynthesis.</text>
</comment>
<evidence type="ECO:0000256" key="3">
    <source>
        <dbReference type="ARBA" id="ARBA00004744"/>
    </source>
</evidence>
<keyword evidence="9" id="KW-0627">Porphyrin biosynthesis</keyword>
<dbReference type="RefSeq" id="WP_262993708.1">
    <property type="nucleotide sequence ID" value="NZ_JAOTJC010000007.1"/>
</dbReference>
<dbReference type="InterPro" id="IPR010817">
    <property type="entry name" value="HemY_N"/>
</dbReference>
<dbReference type="Pfam" id="PF07219">
    <property type="entry name" value="HemY_N"/>
    <property type="match status" value="1"/>
</dbReference>
<evidence type="ECO:0000256" key="10">
    <source>
        <dbReference type="SAM" id="Phobius"/>
    </source>
</evidence>
<comment type="subcellular location">
    <subcellularLocation>
        <location evidence="2">Cell inner membrane</location>
        <topology evidence="2">Multi-pass membrane protein</topology>
    </subcellularLocation>
</comment>
<keyword evidence="7 10" id="KW-1133">Transmembrane helix</keyword>